<dbReference type="RefSeq" id="WP_090236588.1">
    <property type="nucleotide sequence ID" value="NZ_FOJW01000006.1"/>
</dbReference>
<dbReference type="PANTHER" id="PTHR43617:SF34">
    <property type="entry name" value="PUTATIVE-RELATED"/>
    <property type="match status" value="1"/>
</dbReference>
<name>A0A1I0XWF4_9BACI</name>
<gene>
    <name evidence="2" type="ORF">SAMN04488072_10682</name>
</gene>
<dbReference type="Pfam" id="PF00583">
    <property type="entry name" value="Acetyltransf_1"/>
    <property type="match status" value="1"/>
</dbReference>
<dbReference type="OrthoDB" id="87299at2"/>
<protein>
    <submittedName>
        <fullName evidence="2">Acetyltransferase (GNAT) family protein</fullName>
    </submittedName>
</protein>
<keyword evidence="2" id="KW-0808">Transferase</keyword>
<proteinExistence type="predicted"/>
<dbReference type="CDD" id="cd04301">
    <property type="entry name" value="NAT_SF"/>
    <property type="match status" value="1"/>
</dbReference>
<dbReference type="PANTHER" id="PTHR43617">
    <property type="entry name" value="L-AMINO ACID N-ACETYLTRANSFERASE"/>
    <property type="match status" value="1"/>
</dbReference>
<dbReference type="EMBL" id="FOJW01000006">
    <property type="protein sequence ID" value="SFB05331.1"/>
    <property type="molecule type" value="Genomic_DNA"/>
</dbReference>
<dbReference type="InterPro" id="IPR000182">
    <property type="entry name" value="GNAT_dom"/>
</dbReference>
<dbReference type="Gene3D" id="3.40.630.30">
    <property type="match status" value="1"/>
</dbReference>
<dbReference type="AlphaFoldDB" id="A0A1I0XWF4"/>
<organism evidence="2 3">
    <name type="scientific">Lentibacillus halodurans</name>
    <dbReference type="NCBI Taxonomy" id="237679"/>
    <lineage>
        <taxon>Bacteria</taxon>
        <taxon>Bacillati</taxon>
        <taxon>Bacillota</taxon>
        <taxon>Bacilli</taxon>
        <taxon>Bacillales</taxon>
        <taxon>Bacillaceae</taxon>
        <taxon>Lentibacillus</taxon>
    </lineage>
</organism>
<evidence type="ECO:0000313" key="2">
    <source>
        <dbReference type="EMBL" id="SFB05331.1"/>
    </source>
</evidence>
<dbReference type="InterPro" id="IPR050276">
    <property type="entry name" value="MshD_Acetyltransferase"/>
</dbReference>
<feature type="domain" description="N-acetyltransferase" evidence="1">
    <location>
        <begin position="149"/>
        <end position="284"/>
    </location>
</feature>
<reference evidence="2 3" key="1">
    <citation type="submission" date="2016-10" db="EMBL/GenBank/DDBJ databases">
        <authorList>
            <person name="de Groot N.N."/>
        </authorList>
    </citation>
    <scope>NUCLEOTIDE SEQUENCE [LARGE SCALE GENOMIC DNA]</scope>
    <source>
        <strain evidence="2 3">CGMCC 1.3702</strain>
    </source>
</reference>
<dbReference type="Proteomes" id="UP000198642">
    <property type="component" value="Unassembled WGS sequence"/>
</dbReference>
<sequence length="284" mass="31967">MYTIINGKEIPVKAAANFIAMLNRQKKYHIGFCGTDPEEVMDALNEDITNITAAAEKDRLVGLIGMDAEDDRAEIWGPFVDPGYDSEVAFAIWERILKDIPSTVKHFSLFPNVDNDLVKSFAERLHFKQKADQVILTISKDRWGDLPNADLNELSRAEIAVFKNLHDRVFPGTYYSGQEIIKRISHRQRVFVVHDNGRLAGYAYLEADPNYGEGSIEFIAVDEPFRSRGYGKQLLAAAVKWLFSFKSINDIQLCVSADNQGALGLYQSVGFSAEHEIALFTKKL</sequence>
<dbReference type="STRING" id="237679.SAMN04488072_10682"/>
<dbReference type="GO" id="GO:0016747">
    <property type="term" value="F:acyltransferase activity, transferring groups other than amino-acyl groups"/>
    <property type="evidence" value="ECO:0007669"/>
    <property type="project" value="InterPro"/>
</dbReference>
<accession>A0A1I0XWF4</accession>
<evidence type="ECO:0000313" key="3">
    <source>
        <dbReference type="Proteomes" id="UP000198642"/>
    </source>
</evidence>
<dbReference type="PROSITE" id="PS51186">
    <property type="entry name" value="GNAT"/>
    <property type="match status" value="1"/>
</dbReference>
<keyword evidence="3" id="KW-1185">Reference proteome</keyword>
<dbReference type="InterPro" id="IPR016181">
    <property type="entry name" value="Acyl_CoA_acyltransferase"/>
</dbReference>
<dbReference type="SUPFAM" id="SSF55729">
    <property type="entry name" value="Acyl-CoA N-acyltransferases (Nat)"/>
    <property type="match status" value="1"/>
</dbReference>
<evidence type="ECO:0000259" key="1">
    <source>
        <dbReference type="PROSITE" id="PS51186"/>
    </source>
</evidence>